<dbReference type="CDD" id="cd11325">
    <property type="entry name" value="AmyAc_GTHase"/>
    <property type="match status" value="1"/>
</dbReference>
<dbReference type="EMBL" id="PKLZ01000007">
    <property type="protein sequence ID" value="PLW82582.1"/>
    <property type="molecule type" value="Genomic_DNA"/>
</dbReference>
<evidence type="ECO:0000256" key="9">
    <source>
        <dbReference type="ARBA" id="ARBA00023295"/>
    </source>
</evidence>
<dbReference type="SMART" id="SM00642">
    <property type="entry name" value="Aamy"/>
    <property type="match status" value="1"/>
</dbReference>
<keyword evidence="6" id="KW-0963">Cytoplasm</keyword>
<evidence type="ECO:0000313" key="19">
    <source>
        <dbReference type="EMBL" id="PLW82582.1"/>
    </source>
</evidence>
<reference evidence="20" key="1">
    <citation type="submission" date="2017-11" db="EMBL/GenBank/DDBJ databases">
        <title>The draft genome sequence of Chromatocurvus sp. F02.</title>
        <authorList>
            <person name="Du Z.-J."/>
            <person name="Chang Y.-Q."/>
        </authorList>
    </citation>
    <scope>NUCLEOTIDE SEQUENCE [LARGE SCALE GENOMIC DNA]</scope>
    <source>
        <strain evidence="20">F02</strain>
    </source>
</reference>
<comment type="caution">
    <text evidence="19">The sequence shown here is derived from an EMBL/GenBank/DDBJ whole genome shotgun (WGS) entry which is preliminary data.</text>
</comment>
<comment type="pathway">
    <text evidence="2 14">Glycan biosynthesis; trehalose biosynthesis.</text>
</comment>
<dbReference type="InterPro" id="IPR006047">
    <property type="entry name" value="GH13_cat_dom"/>
</dbReference>
<dbReference type="InterPro" id="IPR012768">
    <property type="entry name" value="Trehalose_TreZ"/>
</dbReference>
<keyword evidence="8" id="KW-0119">Carbohydrate metabolism</keyword>
<dbReference type="PIRSF" id="PIRSF006337">
    <property type="entry name" value="Trehalose_TreZ"/>
    <property type="match status" value="1"/>
</dbReference>
<dbReference type="GO" id="GO:0005992">
    <property type="term" value="P:trehalose biosynthetic process"/>
    <property type="evidence" value="ECO:0007669"/>
    <property type="project" value="UniProtKB-UniRule"/>
</dbReference>
<feature type="binding site" evidence="16">
    <location>
        <begin position="323"/>
        <end position="327"/>
    </location>
    <ligand>
        <name>substrate</name>
    </ligand>
</feature>
<keyword evidence="7 14" id="KW-0378">Hydrolase</keyword>
<protein>
    <recommendedName>
        <fullName evidence="5 13">Malto-oligosyltrehalose trehalohydrolase</fullName>
        <shortName evidence="14">MTHase</shortName>
        <ecNumber evidence="4 13">3.2.1.141</ecNumber>
    </recommendedName>
    <alternativeName>
        <fullName evidence="11 14">4-alpha-D-((1-&gt;4)-alpha-D-glucano)trehalose trehalohydrolase</fullName>
    </alternativeName>
    <alternativeName>
        <fullName evidence="10 14">Maltooligosyl trehalose trehalohydrolase</fullName>
    </alternativeName>
</protein>
<feature type="domain" description="Glycosyl hydrolase family 13 catalytic" evidence="18">
    <location>
        <begin position="114"/>
        <end position="460"/>
    </location>
</feature>
<dbReference type="Pfam" id="PF11941">
    <property type="entry name" value="DUF3459"/>
    <property type="match status" value="1"/>
</dbReference>
<evidence type="ECO:0000256" key="10">
    <source>
        <dbReference type="ARBA" id="ARBA00032057"/>
    </source>
</evidence>
<organism evidence="19 20">
    <name type="scientific">Kineobactrum sediminis</name>
    <dbReference type="NCBI Taxonomy" id="1905677"/>
    <lineage>
        <taxon>Bacteria</taxon>
        <taxon>Pseudomonadati</taxon>
        <taxon>Pseudomonadota</taxon>
        <taxon>Gammaproteobacteria</taxon>
        <taxon>Cellvibrionales</taxon>
        <taxon>Halieaceae</taxon>
        <taxon>Kineobactrum</taxon>
    </lineage>
</organism>
<dbReference type="NCBIfam" id="TIGR02402">
    <property type="entry name" value="trehalose_TreZ"/>
    <property type="match status" value="1"/>
</dbReference>
<dbReference type="RefSeq" id="WP_101521050.1">
    <property type="nucleotide sequence ID" value="NZ_PKLZ01000007.1"/>
</dbReference>
<dbReference type="Gene3D" id="2.60.40.10">
    <property type="entry name" value="Immunoglobulins"/>
    <property type="match status" value="1"/>
</dbReference>
<sequence length="607" mass="67928">MPFGAHVVDEARVRFRLWAPAASEVAVCLQVDTGERVLAMTPEGDGWFALLTTEAGPGSRYWYLIDNDLRIPDPASRFQPEDVEGPSQVVNPLSWEWLDSSWRGRAWEEVVLYELHIGTFTPAGNFAGVCERLDYLVGLGISAIEIMPVADFPGDRNWGYDGVLPFAPDSSYGDPDEFKALIQAAHERGLMVFLDVVYNHFGPLGNYLHQYAPQFFSSRHHTPWGAAINFDDEHSDTVRRFFIHNALYWIEEFNLDGLRLDAVHAIVDDSYPDILEELAAAVNNGPGQERHVHLVLENDNNIARYMQRDNDESARQYVAQWNDDIHHALHILLTGETDGYYSDYEQLPGWYLGRCLAHGFGYQGEMSGFRGARRGEPSTELPAASFVSFLQNHDQVGNRALGERINALTGDRQVQVAAAILLLAPAPPLLFMGQEFGATQPFQYFCSFTGDMAEAVTRGRREEFSHFAQFSDPTARDRIPDPNAVDTFRNSKLDWADLLEPDHAQWLAFYQELLRLRQTEIIPRATGVGAGEFLLLGANAVWVQWQLAEGSVLTLIANIGDSPVSVSDDTGARARVLYAQPPALAAELAAHRLPPWSLRWTLQEAGK</sequence>
<dbReference type="Pfam" id="PF00128">
    <property type="entry name" value="Alpha-amylase"/>
    <property type="match status" value="1"/>
</dbReference>
<gene>
    <name evidence="19" type="primary">treZ</name>
    <name evidence="19" type="ORF">CWI75_08330</name>
</gene>
<feature type="binding site" evidence="16">
    <location>
        <begin position="259"/>
        <end position="264"/>
    </location>
    <ligand>
        <name>substrate</name>
    </ligand>
</feature>
<evidence type="ECO:0000256" key="1">
    <source>
        <dbReference type="ARBA" id="ARBA00004496"/>
    </source>
</evidence>
<evidence type="ECO:0000256" key="2">
    <source>
        <dbReference type="ARBA" id="ARBA00005199"/>
    </source>
</evidence>
<dbReference type="CDD" id="cd02853">
    <property type="entry name" value="E_set_MTHase_like_N"/>
    <property type="match status" value="1"/>
</dbReference>
<accession>A0A2N5Y2G5</accession>
<evidence type="ECO:0000256" key="5">
    <source>
        <dbReference type="ARBA" id="ARBA00015938"/>
    </source>
</evidence>
<evidence type="ECO:0000256" key="12">
    <source>
        <dbReference type="ARBA" id="ARBA00034013"/>
    </source>
</evidence>
<dbReference type="SUPFAM" id="SSF51445">
    <property type="entry name" value="(Trans)glycosidases"/>
    <property type="match status" value="1"/>
</dbReference>
<dbReference type="InterPro" id="IPR022567">
    <property type="entry name" value="DUF3459"/>
</dbReference>
<evidence type="ECO:0000259" key="18">
    <source>
        <dbReference type="SMART" id="SM00642"/>
    </source>
</evidence>
<proteinExistence type="inferred from homology"/>
<dbReference type="InterPro" id="IPR013783">
    <property type="entry name" value="Ig-like_fold"/>
</dbReference>
<evidence type="ECO:0000256" key="17">
    <source>
        <dbReference type="PIRSR" id="PIRSR006337-3"/>
    </source>
</evidence>
<evidence type="ECO:0000256" key="15">
    <source>
        <dbReference type="PIRSR" id="PIRSR006337-1"/>
    </source>
</evidence>
<dbReference type="OrthoDB" id="9800174at2"/>
<dbReference type="InterPro" id="IPR004193">
    <property type="entry name" value="Glyco_hydro_13_N"/>
</dbReference>
<evidence type="ECO:0000256" key="3">
    <source>
        <dbReference type="ARBA" id="ARBA00008061"/>
    </source>
</evidence>
<comment type="similarity">
    <text evidence="3 14">Belongs to the glycosyl hydrolase 13 family.</text>
</comment>
<dbReference type="InterPro" id="IPR017853">
    <property type="entry name" value="GH"/>
</dbReference>
<keyword evidence="9 14" id="KW-0326">Glycosidase</keyword>
<evidence type="ECO:0000256" key="6">
    <source>
        <dbReference type="ARBA" id="ARBA00022490"/>
    </source>
</evidence>
<evidence type="ECO:0000256" key="16">
    <source>
        <dbReference type="PIRSR" id="PIRSR006337-2"/>
    </source>
</evidence>
<evidence type="ECO:0000256" key="14">
    <source>
        <dbReference type="PIRNR" id="PIRNR006337"/>
    </source>
</evidence>
<dbReference type="Gene3D" id="3.20.20.80">
    <property type="entry name" value="Glycosidases"/>
    <property type="match status" value="1"/>
</dbReference>
<dbReference type="UniPathway" id="UPA00299"/>
<dbReference type="GO" id="GO:0005737">
    <property type="term" value="C:cytoplasm"/>
    <property type="evidence" value="ECO:0007669"/>
    <property type="project" value="UniProtKB-SubCell"/>
</dbReference>
<feature type="active site" description="Proton donor" evidence="15">
    <location>
        <position position="297"/>
    </location>
</feature>
<keyword evidence="20" id="KW-1185">Reference proteome</keyword>
<dbReference type="SUPFAM" id="SSF81296">
    <property type="entry name" value="E set domains"/>
    <property type="match status" value="1"/>
</dbReference>
<dbReference type="PANTHER" id="PTHR43002">
    <property type="entry name" value="GLYCOGEN DEBRANCHING ENZYME"/>
    <property type="match status" value="1"/>
</dbReference>
<evidence type="ECO:0000256" key="13">
    <source>
        <dbReference type="NCBIfam" id="TIGR02402"/>
    </source>
</evidence>
<dbReference type="Gene3D" id="1.10.10.760">
    <property type="entry name" value="E-set domains of sugar-utilizing enzymes"/>
    <property type="match status" value="1"/>
</dbReference>
<evidence type="ECO:0000256" key="8">
    <source>
        <dbReference type="ARBA" id="ARBA00023277"/>
    </source>
</evidence>
<dbReference type="Pfam" id="PF02922">
    <property type="entry name" value="CBM_48"/>
    <property type="match status" value="1"/>
</dbReference>
<dbReference type="AlphaFoldDB" id="A0A2N5Y2G5"/>
<dbReference type="GO" id="GO:0033942">
    <property type="term" value="F:4-alpha-D-(1-&gt;4)-alpha-D-glucanotrehalose trehalohydrolase activity"/>
    <property type="evidence" value="ECO:0007669"/>
    <property type="project" value="UniProtKB-EC"/>
</dbReference>
<dbReference type="InterPro" id="IPR044901">
    <property type="entry name" value="Trehalose_TreZ_E-set_sf"/>
</dbReference>
<name>A0A2N5Y2G5_9GAMM</name>
<evidence type="ECO:0000256" key="11">
    <source>
        <dbReference type="ARBA" id="ARBA00033284"/>
    </source>
</evidence>
<dbReference type="EC" id="3.2.1.141" evidence="4 13"/>
<comment type="catalytic activity">
    <reaction evidence="12 14">
        <text>hydrolysis of (1-&gt;4)-alpha-D-glucosidic linkage in 4-alpha-D-[(1-&gt;4)-alpha-D-glucanosyl]n trehalose to yield trehalose and (1-&gt;4)-alpha-D-glucan.</text>
        <dbReference type="EC" id="3.2.1.141"/>
    </reaction>
</comment>
<comment type="subcellular location">
    <subcellularLocation>
        <location evidence="1 15">Cytoplasm</location>
    </subcellularLocation>
</comment>
<feature type="site" description="Transition state stabilizer" evidence="17">
    <location>
        <position position="394"/>
    </location>
</feature>
<feature type="binding site" evidence="16">
    <location>
        <begin position="393"/>
        <end position="398"/>
    </location>
    <ligand>
        <name>substrate</name>
    </ligand>
</feature>
<evidence type="ECO:0000256" key="7">
    <source>
        <dbReference type="ARBA" id="ARBA00022801"/>
    </source>
</evidence>
<feature type="active site" description="Nucleophile" evidence="15">
    <location>
        <position position="261"/>
    </location>
</feature>
<dbReference type="InterPro" id="IPR014756">
    <property type="entry name" value="Ig_E-set"/>
</dbReference>
<dbReference type="Proteomes" id="UP000234845">
    <property type="component" value="Unassembled WGS sequence"/>
</dbReference>
<evidence type="ECO:0000313" key="20">
    <source>
        <dbReference type="Proteomes" id="UP000234845"/>
    </source>
</evidence>
<evidence type="ECO:0000256" key="4">
    <source>
        <dbReference type="ARBA" id="ARBA00012268"/>
    </source>
</evidence>